<evidence type="ECO:0000313" key="3">
    <source>
        <dbReference type="EMBL" id="OEL18640.1"/>
    </source>
</evidence>
<feature type="domain" description="Fe2OG dioxygenase" evidence="2">
    <location>
        <begin position="121"/>
        <end position="222"/>
    </location>
</feature>
<protein>
    <submittedName>
        <fullName evidence="3">Benzyl alcohol O-benzoyltransferase</fullName>
    </submittedName>
</protein>
<dbReference type="PANTHER" id="PTHR31147">
    <property type="entry name" value="ACYL TRANSFERASE 4"/>
    <property type="match status" value="1"/>
</dbReference>
<sequence>MKMEAPSSSDESRWSSVASSLPVRNVQDLATCGEELTSETLQRYIRMDIQNGDVLVEQSSEVPVIDLGRLFDPQFAQQEAARLRKSIEDYSSELMKVSHSIVTLIAKTLNIDPKLMEDKYMSQFLRMNFYPPCKTMAEKLLGFSPHSDGTFLTLLLEVNSVEGLQIKRHNAWIPVKPNPQALLVNVGDYLEIMSNGKYKSIEHRVTINTNQERITVSAFHVPLLGGVISPVTDIPEEKILYKTMGVEEPLELEMTTSNIDLSSFDKGFATMPATCFLMFEHPIDEPVETIKRGLSRALVHYYPIAGRLAPGDGNGELRIECNGEGVVFMEATADCAMKEAKFFDRSSGAMMLPDDLAVYYPDNRCGFTDPLLLMQVTVFSCGGFVVGVTWNHAIADGAGMAQFLQAVGELASGLSVPSIIPIRCDNSLPSIPPVIAYAQQSMMGLAPRNFACFDYTIPSSLINSIKAEFHDHANGQLCTVFEVVTAVLWQCRTRAVISDPMSPSLLFIVANVRKHMGAKEGYYGNCVTGKLVIATSGSVANGHVMDIVKMIKCAKEQIPEQLKENGGGDNLQARERPGDMLRYNYNLLSVSSMRNIGLDEVEVGGRRPVRVMCRARVPHMTLPSCVVCLPWKGKDGSNMVTRCVREEHVDAFLGELARFI</sequence>
<reference evidence="3 4" key="1">
    <citation type="submission" date="2016-09" db="EMBL/GenBank/DDBJ databases">
        <title>The draft genome of Dichanthelium oligosanthes: A C3 panicoid grass species.</title>
        <authorList>
            <person name="Studer A.J."/>
            <person name="Schnable J.C."/>
            <person name="Brutnell T.P."/>
        </authorList>
    </citation>
    <scope>NUCLEOTIDE SEQUENCE [LARGE SCALE GENOMIC DNA]</scope>
    <source>
        <strain evidence="4">cv. Kellogg 1175</strain>
        <tissue evidence="3">Leaf</tissue>
    </source>
</reference>
<dbReference type="InterPro" id="IPR023213">
    <property type="entry name" value="CAT-like_dom_sf"/>
</dbReference>
<accession>A0A1E5V0H4</accession>
<dbReference type="Gene3D" id="3.30.559.10">
    <property type="entry name" value="Chloramphenicol acetyltransferase-like domain"/>
    <property type="match status" value="2"/>
</dbReference>
<dbReference type="InterPro" id="IPR050898">
    <property type="entry name" value="Plant_acyltransferase"/>
</dbReference>
<dbReference type="SUPFAM" id="SSF51197">
    <property type="entry name" value="Clavaminate synthase-like"/>
    <property type="match status" value="1"/>
</dbReference>
<organism evidence="3 4">
    <name type="scientific">Dichanthelium oligosanthes</name>
    <dbReference type="NCBI Taxonomy" id="888268"/>
    <lineage>
        <taxon>Eukaryota</taxon>
        <taxon>Viridiplantae</taxon>
        <taxon>Streptophyta</taxon>
        <taxon>Embryophyta</taxon>
        <taxon>Tracheophyta</taxon>
        <taxon>Spermatophyta</taxon>
        <taxon>Magnoliopsida</taxon>
        <taxon>Liliopsida</taxon>
        <taxon>Poales</taxon>
        <taxon>Poaceae</taxon>
        <taxon>PACMAD clade</taxon>
        <taxon>Panicoideae</taxon>
        <taxon>Panicodae</taxon>
        <taxon>Paniceae</taxon>
        <taxon>Dichantheliinae</taxon>
        <taxon>Dichanthelium</taxon>
    </lineage>
</organism>
<keyword evidence="4" id="KW-1185">Reference proteome</keyword>
<dbReference type="FunFam" id="2.60.120.330:FF:000079">
    <property type="entry name" value="Protein SRG1"/>
    <property type="match status" value="1"/>
</dbReference>
<evidence type="ECO:0000259" key="2">
    <source>
        <dbReference type="PROSITE" id="PS51471"/>
    </source>
</evidence>
<dbReference type="InterPro" id="IPR027443">
    <property type="entry name" value="IPNS-like_sf"/>
</dbReference>
<dbReference type="Pfam" id="PF03171">
    <property type="entry name" value="2OG-FeII_Oxy"/>
    <property type="match status" value="1"/>
</dbReference>
<dbReference type="AlphaFoldDB" id="A0A1E5V0H4"/>
<dbReference type="Pfam" id="PF02458">
    <property type="entry name" value="Transferase"/>
    <property type="match status" value="1"/>
</dbReference>
<dbReference type="STRING" id="888268.A0A1E5V0H4"/>
<dbReference type="InterPro" id="IPR044861">
    <property type="entry name" value="IPNS-like_FE2OG_OXY"/>
</dbReference>
<comment type="caution">
    <text evidence="3">The sequence shown here is derived from an EMBL/GenBank/DDBJ whole genome shotgun (WGS) entry which is preliminary data.</text>
</comment>
<comment type="similarity">
    <text evidence="1">Belongs to the plant acyltransferase family.</text>
</comment>
<name>A0A1E5V0H4_9POAL</name>
<dbReference type="Gene3D" id="2.60.120.330">
    <property type="entry name" value="B-lactam Antibiotic, Isopenicillin N Synthase, Chain"/>
    <property type="match status" value="1"/>
</dbReference>
<evidence type="ECO:0000313" key="4">
    <source>
        <dbReference type="Proteomes" id="UP000095767"/>
    </source>
</evidence>
<keyword evidence="3" id="KW-0808">Transferase</keyword>
<evidence type="ECO:0000256" key="1">
    <source>
        <dbReference type="ARBA" id="ARBA00009861"/>
    </source>
</evidence>
<dbReference type="Proteomes" id="UP000095767">
    <property type="component" value="Unassembled WGS sequence"/>
</dbReference>
<dbReference type="InterPro" id="IPR005123">
    <property type="entry name" value="Oxoglu/Fe-dep_dioxygenase_dom"/>
</dbReference>
<gene>
    <name evidence="3" type="ORF">BAE44_0020339</name>
</gene>
<dbReference type="PANTHER" id="PTHR31147:SF61">
    <property type="entry name" value="ACYL TRANSFERASE 15"/>
    <property type="match status" value="1"/>
</dbReference>
<dbReference type="PROSITE" id="PS51471">
    <property type="entry name" value="FE2OG_OXY"/>
    <property type="match status" value="1"/>
</dbReference>
<dbReference type="EMBL" id="LWDX02056051">
    <property type="protein sequence ID" value="OEL18640.1"/>
    <property type="molecule type" value="Genomic_DNA"/>
</dbReference>
<dbReference type="OrthoDB" id="671439at2759"/>
<proteinExistence type="inferred from homology"/>
<dbReference type="GO" id="GO:0016747">
    <property type="term" value="F:acyltransferase activity, transferring groups other than amino-acyl groups"/>
    <property type="evidence" value="ECO:0007669"/>
    <property type="project" value="UniProtKB-ARBA"/>
</dbReference>